<feature type="domain" description="Tetrapyrrole biosynthesis uroporphyrinogen III synthase" evidence="10">
    <location>
        <begin position="21"/>
        <end position="234"/>
    </location>
</feature>
<dbReference type="Pfam" id="PF02602">
    <property type="entry name" value="HEM4"/>
    <property type="match status" value="1"/>
</dbReference>
<evidence type="ECO:0000256" key="5">
    <source>
        <dbReference type="ARBA" id="ARBA00023244"/>
    </source>
</evidence>
<evidence type="ECO:0000259" key="10">
    <source>
        <dbReference type="Pfam" id="PF02602"/>
    </source>
</evidence>
<dbReference type="GO" id="GO:0006780">
    <property type="term" value="P:uroporphyrinogen III biosynthetic process"/>
    <property type="evidence" value="ECO:0007669"/>
    <property type="project" value="UniProtKB-UniRule"/>
</dbReference>
<proteinExistence type="inferred from homology"/>
<dbReference type="AlphaFoldDB" id="A0A6F8PRJ9"/>
<dbReference type="KEGG" id="tse:THMIRHAS_01240"/>
<evidence type="ECO:0000313" key="11">
    <source>
        <dbReference type="EMBL" id="BBP44751.1"/>
    </source>
</evidence>
<dbReference type="SUPFAM" id="SSF69618">
    <property type="entry name" value="HemD-like"/>
    <property type="match status" value="1"/>
</dbReference>
<accession>A0A6F8PRJ9</accession>
<dbReference type="CDD" id="cd06578">
    <property type="entry name" value="HemD"/>
    <property type="match status" value="1"/>
</dbReference>
<evidence type="ECO:0000256" key="2">
    <source>
        <dbReference type="ARBA" id="ARBA00008133"/>
    </source>
</evidence>
<dbReference type="InterPro" id="IPR036108">
    <property type="entry name" value="4pyrrol_syn_uPrphyn_synt_sf"/>
</dbReference>
<reference evidence="12" key="1">
    <citation type="submission" date="2019-11" db="EMBL/GenBank/DDBJ databases">
        <title>Isolation and characterization of two novel species in the genus Thiomicrorhabdus.</title>
        <authorList>
            <person name="Mochizuki J."/>
            <person name="Kojima H."/>
            <person name="Fukui M."/>
        </authorList>
    </citation>
    <scope>NUCLEOTIDE SEQUENCE [LARGE SCALE GENOMIC DNA]</scope>
    <source>
        <strain evidence="12">aks77</strain>
    </source>
</reference>
<protein>
    <recommendedName>
        <fullName evidence="7 9">Uroporphyrinogen-III synthase</fullName>
        <ecNumber evidence="3 9">4.2.1.75</ecNumber>
    </recommendedName>
</protein>
<evidence type="ECO:0000256" key="8">
    <source>
        <dbReference type="ARBA" id="ARBA00048617"/>
    </source>
</evidence>
<dbReference type="PANTHER" id="PTHR38042:SF1">
    <property type="entry name" value="UROPORPHYRINOGEN-III SYNTHASE, CHLOROPLASTIC"/>
    <property type="match status" value="1"/>
</dbReference>
<dbReference type="GO" id="GO:0004852">
    <property type="term" value="F:uroporphyrinogen-III synthase activity"/>
    <property type="evidence" value="ECO:0007669"/>
    <property type="project" value="UniProtKB-UniRule"/>
</dbReference>
<sequence length="262" mass="28974">MLQLADLTFLNTRPAQQAQPLTQLLQQNTVQVLECPTLRIALLDEVALASPVQTYDMLLFTSVNALRGWQQNHLDVQFAHHQTLIAIGKATADYGLQLGWPIAVLAQQHFDSESLLAHPQMQDLSGQKILLVKGQGGRDKLPTTLRARGAVVTALDVYKRQPASYCASSWPAFRVSQHPVLLISSYDSFCGLNAILDVAEKQVLSASCAHWDFIELAIVFSQRIADKMRAAGWQRPISVIPTQSNQGVLDALRAYLAQRHAE</sequence>
<keyword evidence="4 9" id="KW-0456">Lyase</keyword>
<evidence type="ECO:0000256" key="4">
    <source>
        <dbReference type="ARBA" id="ARBA00023239"/>
    </source>
</evidence>
<keyword evidence="12" id="KW-1185">Reference proteome</keyword>
<dbReference type="Proteomes" id="UP000501726">
    <property type="component" value="Chromosome"/>
</dbReference>
<comment type="similarity">
    <text evidence="2 9">Belongs to the uroporphyrinogen-III synthase family.</text>
</comment>
<keyword evidence="5 9" id="KW-0627">Porphyrin biosynthesis</keyword>
<evidence type="ECO:0000256" key="6">
    <source>
        <dbReference type="ARBA" id="ARBA00037589"/>
    </source>
</evidence>
<organism evidence="11 12">
    <name type="scientific">Thiosulfatimonas sediminis</name>
    <dbReference type="NCBI Taxonomy" id="2675054"/>
    <lineage>
        <taxon>Bacteria</taxon>
        <taxon>Pseudomonadati</taxon>
        <taxon>Pseudomonadota</taxon>
        <taxon>Gammaproteobacteria</taxon>
        <taxon>Thiotrichales</taxon>
        <taxon>Piscirickettsiaceae</taxon>
        <taxon>Thiosulfatimonas</taxon>
    </lineage>
</organism>
<comment type="function">
    <text evidence="6 9">Catalyzes cyclization of the linear tetrapyrrole, hydroxymethylbilane, to the macrocyclic uroporphyrinogen III.</text>
</comment>
<dbReference type="GO" id="GO:0006782">
    <property type="term" value="P:protoporphyrinogen IX biosynthetic process"/>
    <property type="evidence" value="ECO:0007669"/>
    <property type="project" value="UniProtKB-UniRule"/>
</dbReference>
<dbReference type="EMBL" id="AP021889">
    <property type="protein sequence ID" value="BBP44751.1"/>
    <property type="molecule type" value="Genomic_DNA"/>
</dbReference>
<dbReference type="InterPro" id="IPR003754">
    <property type="entry name" value="4pyrrol_synth_uPrphyn_synth"/>
</dbReference>
<dbReference type="Gene3D" id="3.40.50.10090">
    <property type="match status" value="2"/>
</dbReference>
<evidence type="ECO:0000256" key="3">
    <source>
        <dbReference type="ARBA" id="ARBA00013109"/>
    </source>
</evidence>
<dbReference type="InterPro" id="IPR039793">
    <property type="entry name" value="UROS/Hem4"/>
</dbReference>
<dbReference type="PANTHER" id="PTHR38042">
    <property type="entry name" value="UROPORPHYRINOGEN-III SYNTHASE, CHLOROPLASTIC"/>
    <property type="match status" value="1"/>
</dbReference>
<evidence type="ECO:0000256" key="9">
    <source>
        <dbReference type="RuleBase" id="RU366031"/>
    </source>
</evidence>
<gene>
    <name evidence="11" type="ORF">THMIRHAS_01240</name>
</gene>
<evidence type="ECO:0000256" key="1">
    <source>
        <dbReference type="ARBA" id="ARBA00004772"/>
    </source>
</evidence>
<evidence type="ECO:0000256" key="7">
    <source>
        <dbReference type="ARBA" id="ARBA00040167"/>
    </source>
</evidence>
<comment type="catalytic activity">
    <reaction evidence="8 9">
        <text>hydroxymethylbilane = uroporphyrinogen III + H2O</text>
        <dbReference type="Rhea" id="RHEA:18965"/>
        <dbReference type="ChEBI" id="CHEBI:15377"/>
        <dbReference type="ChEBI" id="CHEBI:57308"/>
        <dbReference type="ChEBI" id="CHEBI:57845"/>
        <dbReference type="EC" id="4.2.1.75"/>
    </reaction>
</comment>
<evidence type="ECO:0000313" key="12">
    <source>
        <dbReference type="Proteomes" id="UP000501726"/>
    </source>
</evidence>
<dbReference type="RefSeq" id="WP_173269307.1">
    <property type="nucleotide sequence ID" value="NZ_AP021889.1"/>
</dbReference>
<dbReference type="EC" id="4.2.1.75" evidence="3 9"/>
<name>A0A6F8PRJ9_9GAMM</name>
<comment type="pathway">
    <text evidence="1 9">Porphyrin-containing compound metabolism; protoporphyrin-IX biosynthesis; coproporphyrinogen-III from 5-aminolevulinate: step 3/4.</text>
</comment>